<dbReference type="PANTHER" id="PTHR10855:SF2">
    <property type="entry name" value="COP9 SIGNALOSOME COMPLEX SUBUNIT 4"/>
    <property type="match status" value="1"/>
</dbReference>
<protein>
    <recommendedName>
        <fullName evidence="4">COP9 signalosome complex subunit 4</fullName>
    </recommendedName>
</protein>
<dbReference type="EMBL" id="MU004230">
    <property type="protein sequence ID" value="KAF2674243.1"/>
    <property type="molecule type" value="Genomic_DNA"/>
</dbReference>
<dbReference type="SMART" id="SM00088">
    <property type="entry name" value="PINT"/>
    <property type="match status" value="1"/>
</dbReference>
<evidence type="ECO:0000256" key="6">
    <source>
        <dbReference type="ARBA" id="ARBA00022790"/>
    </source>
</evidence>
<dbReference type="InterPro" id="IPR054559">
    <property type="entry name" value="PSMD12-CSN4-like_N"/>
</dbReference>
<evidence type="ECO:0000256" key="5">
    <source>
        <dbReference type="ARBA" id="ARBA00022490"/>
    </source>
</evidence>
<name>A0A6A6URZ7_9PEZI</name>
<dbReference type="GO" id="GO:0005829">
    <property type="term" value="C:cytosol"/>
    <property type="evidence" value="ECO:0007669"/>
    <property type="project" value="TreeGrafter"/>
</dbReference>
<keyword evidence="10" id="KW-1185">Reference proteome</keyword>
<keyword evidence="5" id="KW-0963">Cytoplasm</keyword>
<dbReference type="Pfam" id="PF22241">
    <property type="entry name" value="PSMD12-CSN4_N"/>
    <property type="match status" value="1"/>
</dbReference>
<comment type="similarity">
    <text evidence="3">Belongs to the CSN4 family.</text>
</comment>
<evidence type="ECO:0000256" key="7">
    <source>
        <dbReference type="ARBA" id="ARBA00023242"/>
    </source>
</evidence>
<gene>
    <name evidence="9" type="ORF">BT63DRAFT_5482</name>
</gene>
<evidence type="ECO:0000259" key="8">
    <source>
        <dbReference type="PROSITE" id="PS50250"/>
    </source>
</evidence>
<dbReference type="OrthoDB" id="295656at2759"/>
<dbReference type="PANTHER" id="PTHR10855">
    <property type="entry name" value="26S PROTEASOME NON-ATPASE REGULATORY SUBUNIT 12/COP9 SIGNALOSOME COMPLEX SUBUNIT 4"/>
    <property type="match status" value="1"/>
</dbReference>
<dbReference type="Pfam" id="PF01399">
    <property type="entry name" value="PCI"/>
    <property type="match status" value="1"/>
</dbReference>
<feature type="domain" description="PCI" evidence="8">
    <location>
        <begin position="202"/>
        <end position="371"/>
    </location>
</feature>
<dbReference type="Gene3D" id="1.10.10.10">
    <property type="entry name" value="Winged helix-like DNA-binding domain superfamily/Winged helix DNA-binding domain"/>
    <property type="match status" value="1"/>
</dbReference>
<evidence type="ECO:0000256" key="2">
    <source>
        <dbReference type="ARBA" id="ARBA00004496"/>
    </source>
</evidence>
<evidence type="ECO:0000313" key="9">
    <source>
        <dbReference type="EMBL" id="KAF2674243.1"/>
    </source>
</evidence>
<comment type="subcellular location">
    <subcellularLocation>
        <location evidence="2">Cytoplasm</location>
    </subcellularLocation>
    <subcellularLocation>
        <location evidence="1">Nucleus</location>
    </subcellularLocation>
</comment>
<dbReference type="GO" id="GO:0008180">
    <property type="term" value="C:COP9 signalosome"/>
    <property type="evidence" value="ECO:0007669"/>
    <property type="project" value="UniProtKB-KW"/>
</dbReference>
<dbReference type="SUPFAM" id="SSF46785">
    <property type="entry name" value="Winged helix' DNA-binding domain"/>
    <property type="match status" value="1"/>
</dbReference>
<evidence type="ECO:0000256" key="1">
    <source>
        <dbReference type="ARBA" id="ARBA00004123"/>
    </source>
</evidence>
<reference evidence="9" key="1">
    <citation type="journal article" date="2020" name="Stud. Mycol.">
        <title>101 Dothideomycetes genomes: a test case for predicting lifestyles and emergence of pathogens.</title>
        <authorList>
            <person name="Haridas S."/>
            <person name="Albert R."/>
            <person name="Binder M."/>
            <person name="Bloem J."/>
            <person name="Labutti K."/>
            <person name="Salamov A."/>
            <person name="Andreopoulos B."/>
            <person name="Baker S."/>
            <person name="Barry K."/>
            <person name="Bills G."/>
            <person name="Bluhm B."/>
            <person name="Cannon C."/>
            <person name="Castanera R."/>
            <person name="Culley D."/>
            <person name="Daum C."/>
            <person name="Ezra D."/>
            <person name="Gonzalez J."/>
            <person name="Henrissat B."/>
            <person name="Kuo A."/>
            <person name="Liang C."/>
            <person name="Lipzen A."/>
            <person name="Lutzoni F."/>
            <person name="Magnuson J."/>
            <person name="Mondo S."/>
            <person name="Nolan M."/>
            <person name="Ohm R."/>
            <person name="Pangilinan J."/>
            <person name="Park H.-J."/>
            <person name="Ramirez L."/>
            <person name="Alfaro M."/>
            <person name="Sun H."/>
            <person name="Tritt A."/>
            <person name="Yoshinaga Y."/>
            <person name="Zwiers L.-H."/>
            <person name="Turgeon B."/>
            <person name="Goodwin S."/>
            <person name="Spatafora J."/>
            <person name="Crous P."/>
            <person name="Grigoriev I."/>
        </authorList>
    </citation>
    <scope>NUCLEOTIDE SEQUENCE</scope>
    <source>
        <strain evidence="9">CBS 115976</strain>
    </source>
</reference>
<sequence length="421" mass="46785">MALTPGDVRNAITQIGSASTPSKLDGYRKLQDQILSSPPTDDAALTSNLKIYAESILGDALSILQSRPILTSFVDGFAQCKSNDAKAEAGQHILDLIAPRVASFEEQDLRIKRIVADALIEQEDFSGAAKVLQTINLDSAQQSYSANDKAAHWLRIVRCYLEENEPENAVAYINRIKGVLLDVTDRDTRLHFLLSQARILDSQRSFLEASAKYYDTSLETAIQEDDRLQALSQSIICAVLAPAGPQRAAALAKIYKDERSKLVEEYGIMEKIFFNRLLSPEEVKAFSQKLQPHQLARTSDGSTVLDKAVLEHNLLAASRLYRNIYTKQLAKLLNTDEDKAEIYASQMIEQGRLSGYIDQIEGLIFFEGEGSGEKKLGHVDAIVGREQAKRDENIESLAERVEAVASLIQERYPEITAQMVH</sequence>
<keyword evidence="7" id="KW-0539">Nucleus</keyword>
<evidence type="ECO:0000313" key="10">
    <source>
        <dbReference type="Proteomes" id="UP000799302"/>
    </source>
</evidence>
<accession>A0A6A6URZ7</accession>
<organism evidence="9 10">
    <name type="scientific">Microthyrium microscopicum</name>
    <dbReference type="NCBI Taxonomy" id="703497"/>
    <lineage>
        <taxon>Eukaryota</taxon>
        <taxon>Fungi</taxon>
        <taxon>Dikarya</taxon>
        <taxon>Ascomycota</taxon>
        <taxon>Pezizomycotina</taxon>
        <taxon>Dothideomycetes</taxon>
        <taxon>Dothideomycetes incertae sedis</taxon>
        <taxon>Microthyriales</taxon>
        <taxon>Microthyriaceae</taxon>
        <taxon>Microthyrium</taxon>
    </lineage>
</organism>
<dbReference type="InterPro" id="IPR036388">
    <property type="entry name" value="WH-like_DNA-bd_sf"/>
</dbReference>
<dbReference type="InterPro" id="IPR040134">
    <property type="entry name" value="PSMD12/CSN4"/>
</dbReference>
<evidence type="ECO:0000256" key="4">
    <source>
        <dbReference type="ARBA" id="ARBA00014881"/>
    </source>
</evidence>
<dbReference type="Proteomes" id="UP000799302">
    <property type="component" value="Unassembled WGS sequence"/>
</dbReference>
<evidence type="ECO:0000256" key="3">
    <source>
        <dbReference type="ARBA" id="ARBA00010417"/>
    </source>
</evidence>
<proteinExistence type="inferred from homology"/>
<dbReference type="InterPro" id="IPR036390">
    <property type="entry name" value="WH_DNA-bd_sf"/>
</dbReference>
<dbReference type="AlphaFoldDB" id="A0A6A6URZ7"/>
<keyword evidence="6" id="KW-0736">Signalosome</keyword>
<dbReference type="PROSITE" id="PS50250">
    <property type="entry name" value="PCI"/>
    <property type="match status" value="1"/>
</dbReference>
<dbReference type="InterPro" id="IPR000717">
    <property type="entry name" value="PCI_dom"/>
</dbReference>